<reference evidence="8" key="1">
    <citation type="journal article" date="2023" name="Mol. Phylogenet. Evol.">
        <title>Genome-scale phylogeny and comparative genomics of the fungal order Sordariales.</title>
        <authorList>
            <person name="Hensen N."/>
            <person name="Bonometti L."/>
            <person name="Westerberg I."/>
            <person name="Brannstrom I.O."/>
            <person name="Guillou S."/>
            <person name="Cros-Aarteil S."/>
            <person name="Calhoun S."/>
            <person name="Haridas S."/>
            <person name="Kuo A."/>
            <person name="Mondo S."/>
            <person name="Pangilinan J."/>
            <person name="Riley R."/>
            <person name="LaButti K."/>
            <person name="Andreopoulos B."/>
            <person name="Lipzen A."/>
            <person name="Chen C."/>
            <person name="Yan M."/>
            <person name="Daum C."/>
            <person name="Ng V."/>
            <person name="Clum A."/>
            <person name="Steindorff A."/>
            <person name="Ohm R.A."/>
            <person name="Martin F."/>
            <person name="Silar P."/>
            <person name="Natvig D.O."/>
            <person name="Lalanne C."/>
            <person name="Gautier V."/>
            <person name="Ament-Velasquez S.L."/>
            <person name="Kruys A."/>
            <person name="Hutchinson M.I."/>
            <person name="Powell A.J."/>
            <person name="Barry K."/>
            <person name="Miller A.N."/>
            <person name="Grigoriev I.V."/>
            <person name="Debuchy R."/>
            <person name="Gladieux P."/>
            <person name="Hiltunen Thoren M."/>
            <person name="Johannesson H."/>
        </authorList>
    </citation>
    <scope>NUCLEOTIDE SEQUENCE [LARGE SCALE GENOMIC DNA]</scope>
    <source>
        <strain evidence="8">CBS 284.82</strain>
    </source>
</reference>
<feature type="region of interest" description="Disordered" evidence="5">
    <location>
        <begin position="709"/>
        <end position="798"/>
    </location>
</feature>
<dbReference type="InterPro" id="IPR036390">
    <property type="entry name" value="WH_DNA-bd_sf"/>
</dbReference>
<dbReference type="InterPro" id="IPR036388">
    <property type="entry name" value="WH-like_DNA-bd_sf"/>
</dbReference>
<evidence type="ECO:0000256" key="1">
    <source>
        <dbReference type="ARBA" id="ARBA00004148"/>
    </source>
</evidence>
<feature type="region of interest" description="Disordered" evidence="5">
    <location>
        <begin position="1882"/>
        <end position="1901"/>
    </location>
</feature>
<feature type="region of interest" description="Disordered" evidence="5">
    <location>
        <begin position="1"/>
        <end position="68"/>
    </location>
</feature>
<dbReference type="PANTHER" id="PTHR13179">
    <property type="entry name" value="DEP DOMAIN CONTAINING PROTEIN 5"/>
    <property type="match status" value="1"/>
</dbReference>
<feature type="region of interest" description="Disordered" evidence="5">
    <location>
        <begin position="1415"/>
        <end position="1475"/>
    </location>
</feature>
<dbReference type="EMBL" id="MU854335">
    <property type="protein sequence ID" value="KAK4042859.1"/>
    <property type="molecule type" value="Genomic_DNA"/>
</dbReference>
<protein>
    <recommendedName>
        <fullName evidence="3">Vacuolar membrane-associated protein IML1</fullName>
    </recommendedName>
    <alternativeName>
        <fullName evidence="4">Vacuolar membrane-associated protein iml1</fullName>
    </alternativeName>
</protein>
<feature type="region of interest" description="Disordered" evidence="5">
    <location>
        <begin position="1927"/>
        <end position="1948"/>
    </location>
</feature>
<dbReference type="GO" id="GO:1990130">
    <property type="term" value="C:GATOR1 complex"/>
    <property type="evidence" value="ECO:0007669"/>
    <property type="project" value="TreeGrafter"/>
</dbReference>
<evidence type="ECO:0000313" key="7">
    <source>
        <dbReference type="EMBL" id="KAK4042859.1"/>
    </source>
</evidence>
<name>A0AAN6STU3_9PEZI</name>
<feature type="compositionally biased region" description="Basic and acidic residues" evidence="5">
    <location>
        <begin position="722"/>
        <end position="731"/>
    </location>
</feature>
<feature type="region of interest" description="Disordered" evidence="5">
    <location>
        <begin position="111"/>
        <end position="133"/>
    </location>
</feature>
<evidence type="ECO:0000256" key="3">
    <source>
        <dbReference type="ARBA" id="ARBA00018529"/>
    </source>
</evidence>
<evidence type="ECO:0000256" key="2">
    <source>
        <dbReference type="ARBA" id="ARBA00005643"/>
    </source>
</evidence>
<sequence>MPSRNASASSAAVPGPAKGPNWPNHLRHFSRSSHDRALEHTYSNSPGDTASSNSTIRERPSSRLSSRLRAEPRWTVTVNESFARDEVLLNLDQVGDDVRPGSLVAIDVVKADPEKPSQNSHHKHLQDRKDGGSAGCAERRYICVVKDMPKELKARYATVEVYVAKHIADAFGMRKGTQVTLTPIDANNPAVEASHVELSFKDQYLSRADMWRMAVGELAERTVYKGQMVLFMGTVKAQVTAVYVDGRKAQSAFFGRDTKPVFRSESARYVLFIQMAREMWDFDPDGSGEIMFNKVVNGFLPALFKKWAAVKVKHLVTIVLFARVEYDTGISTELACASAHHDYYTGVQATEDRRPYKDFYRVVVSEMGSGEWTKILHQLKREFNYFRKDISTYHQKAMGSSASEEDSADREVLLNRIKAEASRAVHGNFLEAINMASSLYAHDYIDRDLTRTGVSVVVISPSPGVFEVEYDALRRTTEALVGNGIGIDLICIPKVPLHSVPLFRYRNPRQPGHVQRKTKVDLSQGSTPKQTTLTFGSYSSLAGSCSPSKRMDGARNGEPSGPPSAQDEWVSAIPQWLHVSYWTGASEEELSYQGIALSVSDATQNLASDDFPIRCRMYDLQMRSVMETNEIETKPLHTDPCFPLNAVLASQVSKPQFDLDGNVMVKNTRVPETLFDHVFGFQKFAPDRHSKPGERSLWKQLQEYDDCRARRPSHRGASYPRRCRDHEEAPRRPTLADTSLLGTSFTDRRPSTAAQQTLPELSPYHRPASRRLEVPPANRKSISMEPNRPEPKVTPPSLKAPKFMRHISLGNRGFGIAAPKVATAAVSMESVGASKTVTASRSSQDLRMTPSKTSQRPSSSRGLSFGTPPSTISQPSLSPFSFAPGPRFPTDSPTRPIVIRNQLEPAANMLSGSILASTLRPEPVGQDRDFQYSNAIRAEDAKKLYNSKLLAGAIPELPSTLSPKTALSPWLTLLNPSNPDTNDVDMAMLYSRWQHVFPRPQEMRVMKWKSLCSPAAVPLTSEYFPSKAQFEAEYERQPYNVSQNFDEDLSEEPMSRDELLREMVSLRFSQGFQIVVGPAVARAFGQKQVKVADIFSRNHMMEDGISIFMSVGNTIHQLSCVNGTEVEVNIFVRKPTDAFAQSYSAPPLYKPAIRTLLDGAYRTSEFDLVSPKAERNWNYIDAFVAGHNDELTEHLRFWRARFVLIPMTGRRSSVPGDETGDNEEEIRIEGIRKLAQVWQRHRYVPPNERRLQGSGTRVKKGMNPLDIVYKTEDPSVVIAAELETLPLLEGLDRKGQLVRSREPFSKKSLNLAALAEAMQQPEENGGVRMQNRRWHFRLHYNCFIGSDMTSWLLDNFDDLEDREEAEALGKRLMVPDDKEKEGKKDNGLFVHVEKRHPFRDGQYFYQISSEFAKPHPPGWFNKRSQGSVPSTPMAEQPPRDARPSFSRPTSIHEEDSTTSGSTTPTAPQAPTGKKPKVVLSRVIKYDVDHRKRSYRPEIVELHYDRLHNPDNCYHIRVDWMNVTAKLVEDVIENWAREAGQYGLRLVEVPIAEACAISEANPFRRPYMIKLASPPPDLSPVTYYDPTSFTPQAQPGRQFYQKAILRKFDFVLDMEAASNFPSNVDASYSWGKPDFKYTQYIHRSGSILAEITDDGHLLLLANRLYSSRAFAAREREMQKELRGEQQQQQQQGAAVGGAGTPGLGGGGGASSIRVITPGSYTPYGIPTPLPPPYDSSSSPVASPALRPTTTTTTTTTTPTSSLLSPVVRPALSSSVSGTFGQGQGQQQQQQPKPAGSTGSAWLTWTTREPEWIKDELEAFCLDAHALEAFYKELRTAAPATTSAGGAAMTPAFGGSSSSVGIGAVPEGSIPVLGLPPGVLAASGGGNAAAATEGVSPRAASPSPALMSASQLLRRGSVQYEGILGGLSLRGVREGEKDRDNKERERERDK</sequence>
<feature type="compositionally biased region" description="Basic and acidic residues" evidence="5">
    <location>
        <begin position="1929"/>
        <end position="1948"/>
    </location>
</feature>
<feature type="compositionally biased region" description="Polar residues" evidence="5">
    <location>
        <begin position="41"/>
        <end position="55"/>
    </location>
</feature>
<dbReference type="GO" id="GO:1904262">
    <property type="term" value="P:negative regulation of TORC1 signaling"/>
    <property type="evidence" value="ECO:0007669"/>
    <property type="project" value="TreeGrafter"/>
</dbReference>
<dbReference type="GO" id="GO:0005774">
    <property type="term" value="C:vacuolar membrane"/>
    <property type="evidence" value="ECO:0007669"/>
    <property type="project" value="UniProtKB-SubCell"/>
</dbReference>
<dbReference type="GO" id="GO:0005096">
    <property type="term" value="F:GTPase activator activity"/>
    <property type="evidence" value="ECO:0007669"/>
    <property type="project" value="InterPro"/>
</dbReference>
<feature type="region of interest" description="Disordered" evidence="5">
    <location>
        <begin position="508"/>
        <end position="529"/>
    </location>
</feature>
<dbReference type="PANTHER" id="PTHR13179:SF8">
    <property type="entry name" value="GATOR COMPLEX PROTEIN DEPDC5"/>
    <property type="match status" value="1"/>
</dbReference>
<feature type="region of interest" description="Disordered" evidence="5">
    <location>
        <begin position="1675"/>
        <end position="1799"/>
    </location>
</feature>
<dbReference type="InterPro" id="IPR045838">
    <property type="entry name" value="DEPDC5_CTD"/>
</dbReference>
<feature type="compositionally biased region" description="Low complexity" evidence="5">
    <location>
        <begin position="1683"/>
        <end position="1692"/>
    </location>
</feature>
<comment type="caution">
    <text evidence="7">The sequence shown here is derived from an EMBL/GenBank/DDBJ whole genome shotgun (WGS) entry which is preliminary data.</text>
</comment>
<dbReference type="InterPro" id="IPR027244">
    <property type="entry name" value="IML1"/>
</dbReference>
<dbReference type="GO" id="GO:0035556">
    <property type="term" value="P:intracellular signal transduction"/>
    <property type="evidence" value="ECO:0007669"/>
    <property type="project" value="InterPro"/>
</dbReference>
<dbReference type="SUPFAM" id="SSF46785">
    <property type="entry name" value="Winged helix' DNA-binding domain"/>
    <property type="match status" value="1"/>
</dbReference>
<dbReference type="Gene3D" id="1.10.10.10">
    <property type="entry name" value="Winged helix-like DNA-binding domain superfamily/Winged helix DNA-binding domain"/>
    <property type="match status" value="1"/>
</dbReference>
<dbReference type="Proteomes" id="UP001303115">
    <property type="component" value="Unassembled WGS sequence"/>
</dbReference>
<evidence type="ECO:0000313" key="8">
    <source>
        <dbReference type="Proteomes" id="UP001303115"/>
    </source>
</evidence>
<dbReference type="InterPro" id="IPR048255">
    <property type="entry name" value="IML1_N"/>
</dbReference>
<dbReference type="CDD" id="cd04449">
    <property type="entry name" value="DEP_DEPDC5-like"/>
    <property type="match status" value="1"/>
</dbReference>
<feature type="compositionally biased region" description="Low complexity" evidence="5">
    <location>
        <begin position="1733"/>
        <end position="1758"/>
    </location>
</feature>
<evidence type="ECO:0000259" key="6">
    <source>
        <dbReference type="PROSITE" id="PS50186"/>
    </source>
</evidence>
<feature type="region of interest" description="Disordered" evidence="5">
    <location>
        <begin position="834"/>
        <end position="895"/>
    </location>
</feature>
<gene>
    <name evidence="7" type="ORF">C8A01DRAFT_33107</name>
</gene>
<comment type="similarity">
    <text evidence="2">Belongs to the IML1 family.</text>
</comment>
<dbReference type="Pfam" id="PF12257">
    <property type="entry name" value="IML1"/>
    <property type="match status" value="1"/>
</dbReference>
<feature type="compositionally biased region" description="Low complexity" evidence="5">
    <location>
        <begin position="1"/>
        <end position="12"/>
    </location>
</feature>
<dbReference type="InterPro" id="IPR000591">
    <property type="entry name" value="DEP_dom"/>
</dbReference>
<dbReference type="PROSITE" id="PS50186">
    <property type="entry name" value="DEP"/>
    <property type="match status" value="1"/>
</dbReference>
<feature type="compositionally biased region" description="Gly residues" evidence="5">
    <location>
        <begin position="1693"/>
        <end position="1708"/>
    </location>
</feature>
<dbReference type="Pfam" id="PF19418">
    <property type="entry name" value="DEPDC5_CTD"/>
    <property type="match status" value="1"/>
</dbReference>
<feature type="compositionally biased region" description="Polar residues" evidence="5">
    <location>
        <begin position="736"/>
        <end position="745"/>
    </location>
</feature>
<comment type="subcellular location">
    <subcellularLocation>
        <location evidence="1">Vacuole membrane</location>
        <topology evidence="1">Peripheral membrane protein</topology>
    </subcellularLocation>
</comment>
<feature type="compositionally biased region" description="Low complexity" evidence="5">
    <location>
        <begin position="1457"/>
        <end position="1472"/>
    </location>
</feature>
<evidence type="ECO:0000256" key="4">
    <source>
        <dbReference type="ARBA" id="ARBA00021881"/>
    </source>
</evidence>
<dbReference type="Pfam" id="PF00610">
    <property type="entry name" value="DEP"/>
    <property type="match status" value="1"/>
</dbReference>
<feature type="region of interest" description="Disordered" evidence="5">
    <location>
        <begin position="544"/>
        <end position="567"/>
    </location>
</feature>
<proteinExistence type="inferred from homology"/>
<dbReference type="GO" id="GO:0010508">
    <property type="term" value="P:positive regulation of autophagy"/>
    <property type="evidence" value="ECO:0007669"/>
    <property type="project" value="TreeGrafter"/>
</dbReference>
<organism evidence="7 8">
    <name type="scientific">Parachaetomium inaequale</name>
    <dbReference type="NCBI Taxonomy" id="2588326"/>
    <lineage>
        <taxon>Eukaryota</taxon>
        <taxon>Fungi</taxon>
        <taxon>Dikarya</taxon>
        <taxon>Ascomycota</taxon>
        <taxon>Pezizomycotina</taxon>
        <taxon>Sordariomycetes</taxon>
        <taxon>Sordariomycetidae</taxon>
        <taxon>Sordariales</taxon>
        <taxon>Chaetomiaceae</taxon>
        <taxon>Parachaetomium</taxon>
    </lineage>
</organism>
<dbReference type="SMART" id="SM00049">
    <property type="entry name" value="DEP"/>
    <property type="match status" value="1"/>
</dbReference>
<feature type="domain" description="DEP" evidence="6">
    <location>
        <begin position="1323"/>
        <end position="1409"/>
    </location>
</feature>
<accession>A0AAN6STU3</accession>
<keyword evidence="8" id="KW-1185">Reference proteome</keyword>
<feature type="compositionally biased region" description="Polar residues" evidence="5">
    <location>
        <begin position="834"/>
        <end position="879"/>
    </location>
</feature>
<evidence type="ECO:0000256" key="5">
    <source>
        <dbReference type="SAM" id="MobiDB-lite"/>
    </source>
</evidence>